<keyword evidence="3" id="KW-1185">Reference proteome</keyword>
<organism evidence="2 3">
    <name type="scientific">Malassezia yamatoensis</name>
    <dbReference type="NCBI Taxonomy" id="253288"/>
    <lineage>
        <taxon>Eukaryota</taxon>
        <taxon>Fungi</taxon>
        <taxon>Dikarya</taxon>
        <taxon>Basidiomycota</taxon>
        <taxon>Ustilaginomycotina</taxon>
        <taxon>Malasseziomycetes</taxon>
        <taxon>Malasseziales</taxon>
        <taxon>Malasseziaceae</taxon>
        <taxon>Malassezia</taxon>
    </lineage>
</organism>
<dbReference type="Pfam" id="PF10310">
    <property type="entry name" value="DUF5427"/>
    <property type="match status" value="1"/>
</dbReference>
<evidence type="ECO:0000313" key="3">
    <source>
        <dbReference type="Proteomes" id="UP001219567"/>
    </source>
</evidence>
<evidence type="ECO:0000256" key="1">
    <source>
        <dbReference type="SAM" id="MobiDB-lite"/>
    </source>
</evidence>
<feature type="compositionally biased region" description="Polar residues" evidence="1">
    <location>
        <begin position="127"/>
        <end position="147"/>
    </location>
</feature>
<name>A0AAJ5YYN7_9BASI</name>
<evidence type="ECO:0000313" key="2">
    <source>
        <dbReference type="EMBL" id="WFD01107.1"/>
    </source>
</evidence>
<feature type="compositionally biased region" description="Polar residues" evidence="1">
    <location>
        <begin position="82"/>
        <end position="97"/>
    </location>
</feature>
<dbReference type="PANTHER" id="PTHR28265">
    <property type="entry name" value="MAINTENANCE OF TELOMERE CAPPING PROTEIN 1"/>
    <property type="match status" value="1"/>
</dbReference>
<feature type="region of interest" description="Disordered" evidence="1">
    <location>
        <begin position="1"/>
        <end position="160"/>
    </location>
</feature>
<dbReference type="Proteomes" id="UP001219567">
    <property type="component" value="Chromosome 7"/>
</dbReference>
<protein>
    <submittedName>
        <fullName evidence="2">Uncharacterized protein</fullName>
    </submittedName>
</protein>
<dbReference type="EMBL" id="CP119949">
    <property type="protein sequence ID" value="WFD01107.1"/>
    <property type="molecule type" value="Genomic_DNA"/>
</dbReference>
<gene>
    <name evidence="2" type="ORF">MYAM1_003868</name>
</gene>
<dbReference type="InterPro" id="IPR018814">
    <property type="entry name" value="DUF5427"/>
</dbReference>
<dbReference type="AlphaFoldDB" id="A0AAJ5YYN7"/>
<feature type="compositionally biased region" description="Low complexity" evidence="1">
    <location>
        <begin position="148"/>
        <end position="160"/>
    </location>
</feature>
<proteinExistence type="predicted"/>
<reference evidence="2 3" key="1">
    <citation type="submission" date="2023-03" db="EMBL/GenBank/DDBJ databases">
        <title>Mating type loci evolution in Malassezia.</title>
        <authorList>
            <person name="Coelho M.A."/>
        </authorList>
    </citation>
    <scope>NUCLEOTIDE SEQUENCE [LARGE SCALE GENOMIC DNA]</scope>
    <source>
        <strain evidence="2 3">CBS 9725</strain>
    </source>
</reference>
<dbReference type="PANTHER" id="PTHR28265:SF1">
    <property type="entry name" value="MAINTENANCE OF TELOMERE CAPPING PROTEIN 1"/>
    <property type="match status" value="1"/>
</dbReference>
<sequence length="450" mass="48673">MGANRKQEVDALLADLSFEPSRGQSHAPPRSAPPRQPGKTDDAQSLLEDLEGLVQRRRSHGEPREPSALPARASTEQARKLSGNSSPIATLSTTSSVAPKDTDAKPESNIRAMESLQGKQSPRKSSETSFKLDTSSQSHSKEPNMSFTTSTTATPTAAHSSWGQWGGNFLTNATRIADQARQEIEKRAASVVSKAPEENPTHAQPIQQISNQFAERFRGILKDAGFDSLSQNLTAAGKRGWNDILNAVAPPMEAHESVHVTLSHDMVGYDGIESLAFTVLSRILQQADITHVDVQKQETQSGEACGVPRNALHIAENRQDAIRITKAALEPLMHSASPTAAKPSDSLLTVPDSICPILLRLQPFYESHFPSQTDIFAAHAAKLTEQDKQVPSTFATEDQRSVTFLAMCDALEGAMAIVAQDYVQTRLAVYKKAVLAAGHQSQSESDTQNA</sequence>
<accession>A0AAJ5YYN7</accession>